<dbReference type="HOGENOM" id="CLU_3228079_0_0_3"/>
<dbReference type="Proteomes" id="UP000000268">
    <property type="component" value="Chromosome"/>
</dbReference>
<evidence type="ECO:0000313" key="2">
    <source>
        <dbReference type="Proteomes" id="UP000000268"/>
    </source>
</evidence>
<protein>
    <submittedName>
        <fullName evidence="1">Uncharacterized protein</fullName>
    </submittedName>
</protein>
<gene>
    <name evidence="1" type="ordered locus">AM1_5044</name>
</gene>
<dbReference type="EMBL" id="CP000828">
    <property type="protein sequence ID" value="ABW30010.1"/>
    <property type="molecule type" value="Genomic_DNA"/>
</dbReference>
<dbReference type="KEGG" id="amr:AM1_5044"/>
<keyword evidence="2" id="KW-1185">Reference proteome</keyword>
<accession>B0C5Z8</accession>
<proteinExistence type="predicted"/>
<organism evidence="1 2">
    <name type="scientific">Acaryochloris marina (strain MBIC 11017)</name>
    <dbReference type="NCBI Taxonomy" id="329726"/>
    <lineage>
        <taxon>Bacteria</taxon>
        <taxon>Bacillati</taxon>
        <taxon>Cyanobacteriota</taxon>
        <taxon>Cyanophyceae</taxon>
        <taxon>Acaryochloridales</taxon>
        <taxon>Acaryochloridaceae</taxon>
        <taxon>Acaryochloris</taxon>
    </lineage>
</organism>
<evidence type="ECO:0000313" key="1">
    <source>
        <dbReference type="EMBL" id="ABW30010.1"/>
    </source>
</evidence>
<sequence length="43" mass="5120">MKQEFDLLLVIPDGFLSTLKNRKNRQVMKRGCCIYMQYPRALT</sequence>
<reference evidence="1 2" key="1">
    <citation type="journal article" date="2008" name="Proc. Natl. Acad. Sci. U.S.A.">
        <title>Niche adaptation and genome expansion in the chlorophyll d-producing cyanobacterium Acaryochloris marina.</title>
        <authorList>
            <person name="Swingley W.D."/>
            <person name="Chen M."/>
            <person name="Cheung P.C."/>
            <person name="Conrad A.L."/>
            <person name="Dejesa L.C."/>
            <person name="Hao J."/>
            <person name="Honchak B.M."/>
            <person name="Karbach L.E."/>
            <person name="Kurdoglu A."/>
            <person name="Lahiri S."/>
            <person name="Mastrian S.D."/>
            <person name="Miyashita H."/>
            <person name="Page L."/>
            <person name="Ramakrishna P."/>
            <person name="Satoh S."/>
            <person name="Sattley W.M."/>
            <person name="Shimada Y."/>
            <person name="Taylor H.L."/>
            <person name="Tomo T."/>
            <person name="Tsuchiya T."/>
            <person name="Wang Z.T."/>
            <person name="Raymond J."/>
            <person name="Mimuro M."/>
            <person name="Blankenship R.E."/>
            <person name="Touchman J.W."/>
        </authorList>
    </citation>
    <scope>NUCLEOTIDE SEQUENCE [LARGE SCALE GENOMIC DNA]</scope>
    <source>
        <strain evidence="2">MBIC 11017</strain>
    </source>
</reference>
<name>B0C5Z8_ACAM1</name>
<dbReference type="AlphaFoldDB" id="B0C5Z8"/>